<feature type="signal peptide" evidence="2">
    <location>
        <begin position="1"/>
        <end position="19"/>
    </location>
</feature>
<keyword evidence="2" id="KW-0732">Signal</keyword>
<accession>A0A918CPW9</accession>
<dbReference type="Proteomes" id="UP000603865">
    <property type="component" value="Unassembled WGS sequence"/>
</dbReference>
<feature type="chain" id="PRO_5037724142" evidence="2">
    <location>
        <begin position="20"/>
        <end position="310"/>
    </location>
</feature>
<evidence type="ECO:0000256" key="2">
    <source>
        <dbReference type="SAM" id="SignalP"/>
    </source>
</evidence>
<dbReference type="InterPro" id="IPR035940">
    <property type="entry name" value="CAP_sf"/>
</dbReference>
<dbReference type="AlphaFoldDB" id="A0A918CPW9"/>
<dbReference type="EMBL" id="BMQL01000056">
    <property type="protein sequence ID" value="GGR32619.1"/>
    <property type="molecule type" value="Genomic_DNA"/>
</dbReference>
<evidence type="ECO:0000256" key="1">
    <source>
        <dbReference type="SAM" id="MobiDB-lite"/>
    </source>
</evidence>
<dbReference type="PROSITE" id="PS51257">
    <property type="entry name" value="PROKAR_LIPOPROTEIN"/>
    <property type="match status" value="1"/>
</dbReference>
<reference evidence="3" key="2">
    <citation type="submission" date="2020-09" db="EMBL/GenBank/DDBJ databases">
        <authorList>
            <person name="Sun Q."/>
            <person name="Ohkuma M."/>
        </authorList>
    </citation>
    <scope>NUCLEOTIDE SEQUENCE</scope>
    <source>
        <strain evidence="3">JCM 31311</strain>
    </source>
</reference>
<proteinExistence type="predicted"/>
<protein>
    <submittedName>
        <fullName evidence="3">Uncharacterized protein</fullName>
    </submittedName>
</protein>
<evidence type="ECO:0000313" key="4">
    <source>
        <dbReference type="Proteomes" id="UP000603865"/>
    </source>
</evidence>
<reference evidence="3" key="1">
    <citation type="journal article" date="2014" name="Int. J. Syst. Evol. Microbiol.">
        <title>Complete genome sequence of Corynebacterium casei LMG S-19264T (=DSM 44701T), isolated from a smear-ripened cheese.</title>
        <authorList>
            <consortium name="US DOE Joint Genome Institute (JGI-PGF)"/>
            <person name="Walter F."/>
            <person name="Albersmeier A."/>
            <person name="Kalinowski J."/>
            <person name="Ruckert C."/>
        </authorList>
    </citation>
    <scope>NUCLEOTIDE SEQUENCE</scope>
    <source>
        <strain evidence="3">JCM 31311</strain>
    </source>
</reference>
<organism evidence="3 4">
    <name type="scientific">Deinococcus ruber</name>
    <dbReference type="NCBI Taxonomy" id="1848197"/>
    <lineage>
        <taxon>Bacteria</taxon>
        <taxon>Thermotogati</taxon>
        <taxon>Deinococcota</taxon>
        <taxon>Deinococci</taxon>
        <taxon>Deinococcales</taxon>
        <taxon>Deinococcaceae</taxon>
        <taxon>Deinococcus</taxon>
    </lineage>
</organism>
<comment type="caution">
    <text evidence="3">The sequence shown here is derived from an EMBL/GenBank/DDBJ whole genome shotgun (WGS) entry which is preliminary data.</text>
</comment>
<dbReference type="Gene3D" id="3.40.33.10">
    <property type="entry name" value="CAP"/>
    <property type="match status" value="1"/>
</dbReference>
<feature type="region of interest" description="Disordered" evidence="1">
    <location>
        <begin position="27"/>
        <end position="49"/>
    </location>
</feature>
<gene>
    <name evidence="3" type="ORF">GCM10008957_48850</name>
</gene>
<keyword evidence="4" id="KW-1185">Reference proteome</keyword>
<name>A0A918CPW9_9DEIO</name>
<sequence length="310" mass="32911">MHKNLLIALFIGATTLLSACGPTDATTVTPPASGGGTVTPPTTVPPTPANTPFKFLTHEITIHAGETVKLSANTPIGLSLNFPAGTGLATQFVIVNGVTDPNSVLLTTTSNTYTYDTYAVSRGVQEVNPNFDWVKVHIIGSAPAPWLHPEVLADKAGAVENEFVRLLNIARSKGGTCTDNSGSGLPTQVWPPAPPVTLNEQASGGLRMKAKDAVVRSWYTHESPEDLGYYDFIEQAGMYGFINEALSTGGTGALSDPTWTPTYEATVILRDFLNSYYHCEMMLSSAIEGGARSQWAGTLGTIRDSGMTCR</sequence>
<dbReference type="RefSeq" id="WP_189093138.1">
    <property type="nucleotide sequence ID" value="NZ_BMQL01000056.1"/>
</dbReference>
<evidence type="ECO:0000313" key="3">
    <source>
        <dbReference type="EMBL" id="GGR32619.1"/>
    </source>
</evidence>